<dbReference type="PANTHER" id="PTHR30204:SF69">
    <property type="entry name" value="MERR-FAMILY TRANSCRIPTIONAL REGULATOR"/>
    <property type="match status" value="1"/>
</dbReference>
<dbReference type="RefSeq" id="WP_310019336.1">
    <property type="nucleotide sequence ID" value="NZ_JAVDUM010000006.1"/>
</dbReference>
<evidence type="ECO:0000313" key="6">
    <source>
        <dbReference type="EMBL" id="MDR6866996.1"/>
    </source>
</evidence>
<evidence type="ECO:0000256" key="2">
    <source>
        <dbReference type="ARBA" id="ARBA00023015"/>
    </source>
</evidence>
<dbReference type="GO" id="GO:0003677">
    <property type="term" value="F:DNA binding"/>
    <property type="evidence" value="ECO:0007669"/>
    <property type="project" value="UniProtKB-KW"/>
</dbReference>
<dbReference type="Proteomes" id="UP001259347">
    <property type="component" value="Unassembled WGS sequence"/>
</dbReference>
<proteinExistence type="predicted"/>
<dbReference type="PANTHER" id="PTHR30204">
    <property type="entry name" value="REDOX-CYCLING DRUG-SENSING TRANSCRIPTIONAL ACTIVATOR SOXR"/>
    <property type="match status" value="1"/>
</dbReference>
<keyword evidence="2" id="KW-0805">Transcription regulation</keyword>
<dbReference type="SMART" id="SM00422">
    <property type="entry name" value="HTH_MERR"/>
    <property type="match status" value="1"/>
</dbReference>
<evidence type="ECO:0000256" key="4">
    <source>
        <dbReference type="ARBA" id="ARBA00023163"/>
    </source>
</evidence>
<keyword evidence="4" id="KW-0804">Transcription</keyword>
<protein>
    <submittedName>
        <fullName evidence="6">DNA-binding transcriptional MerR regulator</fullName>
    </submittedName>
</protein>
<name>A0ABU1SBN1_9MICO</name>
<dbReference type="PRINTS" id="PR00040">
    <property type="entry name" value="HTHMERR"/>
</dbReference>
<sequence length="126" mass="13695">MEQGLGRQATIGIGELSARTGTSVRALRYYEQHRLLQATRTASGHRRFGQDAVTVVQRIRMLLDAGLPLKTVGSVLVCFEGGTALHPCVTTYLRDHEAVITTRVAALERQGEALRHVQSLVSSSPA</sequence>
<dbReference type="EMBL" id="JAVDUM010000006">
    <property type="protein sequence ID" value="MDR6866996.1"/>
    <property type="molecule type" value="Genomic_DNA"/>
</dbReference>
<dbReference type="InterPro" id="IPR009061">
    <property type="entry name" value="DNA-bd_dom_put_sf"/>
</dbReference>
<evidence type="ECO:0000259" key="5">
    <source>
        <dbReference type="PROSITE" id="PS50937"/>
    </source>
</evidence>
<dbReference type="InterPro" id="IPR000551">
    <property type="entry name" value="MerR-type_HTH_dom"/>
</dbReference>
<accession>A0ABU1SBN1</accession>
<evidence type="ECO:0000256" key="3">
    <source>
        <dbReference type="ARBA" id="ARBA00023125"/>
    </source>
</evidence>
<dbReference type="Pfam" id="PF13411">
    <property type="entry name" value="MerR_1"/>
    <property type="match status" value="1"/>
</dbReference>
<evidence type="ECO:0000256" key="1">
    <source>
        <dbReference type="ARBA" id="ARBA00022491"/>
    </source>
</evidence>
<comment type="caution">
    <text evidence="6">The sequence shown here is derived from an EMBL/GenBank/DDBJ whole genome shotgun (WGS) entry which is preliminary data.</text>
</comment>
<dbReference type="SUPFAM" id="SSF46955">
    <property type="entry name" value="Putative DNA-binding domain"/>
    <property type="match status" value="1"/>
</dbReference>
<reference evidence="6 7" key="1">
    <citation type="submission" date="2023-07" db="EMBL/GenBank/DDBJ databases">
        <title>Sorghum-associated microbial communities from plants grown in Nebraska, USA.</title>
        <authorList>
            <person name="Schachtman D."/>
        </authorList>
    </citation>
    <scope>NUCLEOTIDE SEQUENCE [LARGE SCALE GENOMIC DNA]</scope>
    <source>
        <strain evidence="6 7">2980</strain>
    </source>
</reference>
<feature type="domain" description="HTH merR-type" evidence="5">
    <location>
        <begin position="10"/>
        <end position="78"/>
    </location>
</feature>
<keyword evidence="7" id="KW-1185">Reference proteome</keyword>
<dbReference type="Gene3D" id="1.10.1660.10">
    <property type="match status" value="1"/>
</dbReference>
<keyword evidence="3 6" id="KW-0238">DNA-binding</keyword>
<keyword evidence="1" id="KW-0678">Repressor</keyword>
<dbReference type="InterPro" id="IPR047057">
    <property type="entry name" value="MerR_fam"/>
</dbReference>
<organism evidence="6 7">
    <name type="scientific">Microbacterium resistens</name>
    <dbReference type="NCBI Taxonomy" id="156977"/>
    <lineage>
        <taxon>Bacteria</taxon>
        <taxon>Bacillati</taxon>
        <taxon>Actinomycetota</taxon>
        <taxon>Actinomycetes</taxon>
        <taxon>Micrococcales</taxon>
        <taxon>Microbacteriaceae</taxon>
        <taxon>Microbacterium</taxon>
    </lineage>
</organism>
<dbReference type="PROSITE" id="PS50937">
    <property type="entry name" value="HTH_MERR_2"/>
    <property type="match status" value="1"/>
</dbReference>
<evidence type="ECO:0000313" key="7">
    <source>
        <dbReference type="Proteomes" id="UP001259347"/>
    </source>
</evidence>
<gene>
    <name evidence="6" type="ORF">J2Y69_001595</name>
</gene>